<evidence type="ECO:0000313" key="5">
    <source>
        <dbReference type="Proteomes" id="UP001139409"/>
    </source>
</evidence>
<dbReference type="SUPFAM" id="SSF50998">
    <property type="entry name" value="Quinoprotein alcohol dehydrogenase-like"/>
    <property type="match status" value="1"/>
</dbReference>
<dbReference type="InterPro" id="IPR010262">
    <property type="entry name" value="Arylsulfotransferase_bact"/>
</dbReference>
<feature type="chain" id="PRO_5041155396" evidence="1">
    <location>
        <begin position="22"/>
        <end position="518"/>
    </location>
</feature>
<dbReference type="PANTHER" id="PTHR35340">
    <property type="entry name" value="PQQ ENZYME REPEAT PROTEIN-RELATED"/>
    <property type="match status" value="1"/>
</dbReference>
<dbReference type="GO" id="GO:0004062">
    <property type="term" value="F:aryl sulfotransferase activity"/>
    <property type="evidence" value="ECO:0007669"/>
    <property type="project" value="InterPro"/>
</dbReference>
<comment type="caution">
    <text evidence="2">The sequence shown here is derived from an EMBL/GenBank/DDBJ whole genome shotgun (WGS) entry which is preliminary data.</text>
</comment>
<evidence type="ECO:0000313" key="4">
    <source>
        <dbReference type="EMBL" id="MCA6077812.1"/>
    </source>
</evidence>
<keyword evidence="1" id="KW-0732">Signal</keyword>
<dbReference type="PANTHER" id="PTHR35340:SF5">
    <property type="entry name" value="ASST-DOMAIN-CONTAINING PROTEIN"/>
    <property type="match status" value="1"/>
</dbReference>
<evidence type="ECO:0000313" key="3">
    <source>
        <dbReference type="EMBL" id="MCA6076684.1"/>
    </source>
</evidence>
<dbReference type="Pfam" id="PF05935">
    <property type="entry name" value="Arylsulfotrans"/>
    <property type="match status" value="1"/>
</dbReference>
<feature type="signal peptide" evidence="1">
    <location>
        <begin position="1"/>
        <end position="21"/>
    </location>
</feature>
<dbReference type="AlphaFoldDB" id="A0A9X1HRM1"/>
<name>A0A9X1HRM1_9BACT</name>
<dbReference type="RefSeq" id="WP_225698607.1">
    <property type="nucleotide sequence ID" value="NZ_JAIXNE010000002.1"/>
</dbReference>
<evidence type="ECO:0000256" key="1">
    <source>
        <dbReference type="SAM" id="SignalP"/>
    </source>
</evidence>
<dbReference type="InterPro" id="IPR053143">
    <property type="entry name" value="Arylsulfate_ST"/>
</dbReference>
<reference evidence="2" key="1">
    <citation type="submission" date="2021-09" db="EMBL/GenBank/DDBJ databases">
        <title>Fulvivirga sp. isolated from coastal sediment.</title>
        <authorList>
            <person name="Yu H."/>
        </authorList>
    </citation>
    <scope>NUCLEOTIDE SEQUENCE</scope>
    <source>
        <strain evidence="2">1062</strain>
    </source>
</reference>
<dbReference type="Proteomes" id="UP001139409">
    <property type="component" value="Unassembled WGS sequence"/>
</dbReference>
<sequence>MYTSKRLFTLLLLTFCFSCGQQDQQSDVAEAPPEGGIPPEMVKMAALDQERGLRLKTENATPGYILFSSLTSSDVYLIDLDGKVVHEWKTNFGLGSHYLMEDGRLYVHSRDPEAVVFSGGGMAGRVQEFSWDGELLWEYKLANQDNLMHHDFAVMPNGNILLIVWESKTPEEAMAAGRMPHLIPKAGVWPDKIIEVKPTKPSGGEIVWEWYAWDHMIQDVNPDLPNYGKLSDHPERININNGDTIRQPDPEEFERGKAQGQYAANATIDNMGSDMFHTNAIDYNPELDQIVLSIPDFSEIWIIDHSTTTEEASGSTGGKSGKGGDLLYRWGNPQEYNRGDTTDQYLGFEHDVRWILPGYPGEGDLTIFNNNFKDADGETHSQVTQITPPMDADGKYIIPESGPIGPEKPTWTYTANNEGDYLAMFISSAHRMKNGHTLMNFGPQGRLQEITEDGEVVWDYWSPYIGQWKLPDGTPPQPVGPFMYAIFRATHIPVDHPAVAGKELQPIDPQPATQKPPM</sequence>
<keyword evidence="5" id="KW-1185">Reference proteome</keyword>
<dbReference type="EMBL" id="JAIXNE010000002">
    <property type="protein sequence ID" value="MCA6075507.1"/>
    <property type="molecule type" value="Genomic_DNA"/>
</dbReference>
<gene>
    <name evidence="2" type="ORF">LDX50_11560</name>
    <name evidence="3" type="ORF">LDX50_17530</name>
    <name evidence="4" type="ORF">LDX50_23250</name>
</gene>
<dbReference type="EMBL" id="JAIXNE010000004">
    <property type="protein sequence ID" value="MCA6077812.1"/>
    <property type="molecule type" value="Genomic_DNA"/>
</dbReference>
<evidence type="ECO:0000313" key="2">
    <source>
        <dbReference type="EMBL" id="MCA6075507.1"/>
    </source>
</evidence>
<dbReference type="InterPro" id="IPR011047">
    <property type="entry name" value="Quinoprotein_ADH-like_sf"/>
</dbReference>
<protein>
    <submittedName>
        <fullName evidence="2">Aryl-sulfate sulfotransferase</fullName>
    </submittedName>
</protein>
<proteinExistence type="predicted"/>
<organism evidence="2 5">
    <name type="scientific">Fulvivirga sedimenti</name>
    <dbReference type="NCBI Taxonomy" id="2879465"/>
    <lineage>
        <taxon>Bacteria</taxon>
        <taxon>Pseudomonadati</taxon>
        <taxon>Bacteroidota</taxon>
        <taxon>Cytophagia</taxon>
        <taxon>Cytophagales</taxon>
        <taxon>Fulvivirgaceae</taxon>
        <taxon>Fulvivirga</taxon>
    </lineage>
</organism>
<accession>A0A9X1HRM1</accession>
<dbReference type="EMBL" id="JAIXNE010000003">
    <property type="protein sequence ID" value="MCA6076684.1"/>
    <property type="molecule type" value="Genomic_DNA"/>
</dbReference>